<gene>
    <name evidence="14" type="ORF">UCDDA912_g01151</name>
</gene>
<evidence type="ECO:0000256" key="1">
    <source>
        <dbReference type="ARBA" id="ARBA00004567"/>
    </source>
</evidence>
<reference evidence="14 15" key="2">
    <citation type="submission" date="2015-05" db="EMBL/GenBank/DDBJ databases">
        <authorList>
            <person name="Morales-Cruz A."/>
            <person name="Amrine K.C."/>
            <person name="Cantu D."/>
        </authorList>
    </citation>
    <scope>NUCLEOTIDE SEQUENCE [LARGE SCALE GENOMIC DNA]</scope>
    <source>
        <strain evidence="14">DA912</strain>
    </source>
</reference>
<evidence type="ECO:0000259" key="11">
    <source>
        <dbReference type="Pfam" id="PF10487"/>
    </source>
</evidence>
<evidence type="ECO:0000256" key="9">
    <source>
        <dbReference type="ARBA" id="ARBA00040174"/>
    </source>
</evidence>
<accession>A0A0G2FYG8</accession>
<feature type="region of interest" description="Disordered" evidence="10">
    <location>
        <begin position="443"/>
        <end position="463"/>
    </location>
</feature>
<dbReference type="PANTHER" id="PTHR31431">
    <property type="entry name" value="NUCLEOPORIN NUP188 HOMOLOG"/>
    <property type="match status" value="1"/>
</dbReference>
<dbReference type="GO" id="GO:0006405">
    <property type="term" value="P:RNA export from nucleus"/>
    <property type="evidence" value="ECO:0007669"/>
    <property type="project" value="TreeGrafter"/>
</dbReference>
<evidence type="ECO:0000259" key="12">
    <source>
        <dbReference type="Pfam" id="PF18378"/>
    </source>
</evidence>
<protein>
    <recommendedName>
        <fullName evidence="9">Nucleoporin NUP188</fullName>
    </recommendedName>
</protein>
<keyword evidence="4" id="KW-0653">Protein transport</keyword>
<evidence type="ECO:0000256" key="8">
    <source>
        <dbReference type="ARBA" id="ARBA00038387"/>
    </source>
</evidence>
<sequence>MASPPNGVYFPSLDECLKGNKLVLSWRLVASALQDASTDRLTSQCVKDFLQDRYVIDLVRSPANAFAKPTTQSKTEFDTKTAAIHVTPTPNEKYDIKAIKEDSLWLSSSVGINEVAALRIVVIEFQNRPQSHLAGPFSTQDIINLHQAVGADGTQANTLLAFVNAADAADSDAIWADFNTQEGRRRRLVDLYTSERRYLMAFIEGVLNLTLNETLPDTDAAKAELSSQVLMAVFGQKHPKDVTNDTRQLEKLVSTYLELVPECLANADGGLRVSKDVNIPPEELELTWARASLTETLHLLASIFRIIDLSPTFPSAEIVSRWFRFVDAYGFLDQLQGSDELTAEVIQPIKHLICIVSMRILNLARAVMFLDGEISLQANEDSYFTSGSTLKEIHESVVNAANASLLTSGPVIFSWALILQRMLRSHHERLELRDLQQNRQAQEGFERELEHVEERPGVGRRSSAGSVVSMESQSYDQFLSTSFASNSLQWDLQEVENLAGAVTAGGQVYDFMTDMALSMGCAPNAAFHPSLGSRVRLVLLDFLKISFPVTGYISEPVTTLLAVLSAGQGYWDIPDRKSVPLSEDVVAVALDDPLILQFYILQALQRYPYEFLPFTSLCKILSTCLAEDDRSGLILKSLLKTPTLTMPLPDPYWQFTADEEELGKLELTQDFPLFAVTPNRKRLIGEEEPFRIPARTYGNLASDTGHIAQVQFEHSTIALLGKRLEANLAPDSYELALGPFQADELAETVSLLATAIRSENLKASARSSSSIADGEAGLAILQEASRALPRTKDIVSVICDTLDSYVDGELANLNASHIRVMTTCLQFLDSILAICPGRVWSYMNRCDLLISDSRAGRLSRITGTLDLVDERFELLSTVVKFFSNLVENGMKGTVQKKVGSRASGRSTDRENPWLGTSDKVMTQVYLSIAHTAIDILENSLTWRFSSEIQRSILIGDLIPVMDNIVMYSLGISAANKSNTLTAFLEPAARHIVEGFLSSSSSSLRFQPLLSSMLVALGMPESSLYPRRAEIISKRQIAVLNFATTLVRVATLLEKPSVAIEDQILKCSSLLARLCATNTSYKNPVLSLFGAVAERLGREDTEAPSLLGYLASATAKVDPKLACDEARIAAHIAEALAMHLYHLRKTGREEEFAQALVNDVDYYLREGVMVCGYNSSLHANFSKNFSKQYPGFSLESFQRTPLTPRELGDQYYYALDVADKMLRFDPGIDNPFTPDQIQYWRTMLRMLYVVLRGYGTSPAAEGTEVKAGANRKTRSKPNQRAREISIDDDRIVTVLQCVLNILHRVVAQGFRSLVALIHDPVVAVLPEDLALLTAILQACLCLPGIDQVSGQVLNIMVSEDVGQAATSLLSWADKLAVKGDPVFGELSMLFLVQLSNVPVIAEQLASDGLLGQLTSANIAIHVQRPNVSPFAENVGARRCYDIWAKGILPLLLNVLSAPGLGPNVATEVACVLNQFPNLLESSVDRIEAPGMSRTTTRGDPQCVTLLGVSEVNSLALLTRVLGKYRSDFNREIPEISWDSATVLENVDYWLTSRKVLRERLLPLGQREADWRMMKTGVEDVSVLEQKVVSLLETVKEVLGEDTE</sequence>
<dbReference type="OrthoDB" id="102511at2759"/>
<feature type="compositionally biased region" description="Basic and acidic residues" evidence="10">
    <location>
        <begin position="444"/>
        <end position="457"/>
    </location>
</feature>
<evidence type="ECO:0000256" key="7">
    <source>
        <dbReference type="ARBA" id="ARBA00023242"/>
    </source>
</evidence>
<evidence type="ECO:0000256" key="10">
    <source>
        <dbReference type="SAM" id="MobiDB-lite"/>
    </source>
</evidence>
<dbReference type="InterPro" id="IPR044840">
    <property type="entry name" value="Nup188"/>
</dbReference>
<dbReference type="Proteomes" id="UP000034680">
    <property type="component" value="Unassembled WGS sequence"/>
</dbReference>
<comment type="subcellular location">
    <subcellularLocation>
        <location evidence="1">Nucleus</location>
        <location evidence="1">Nuclear pore complex</location>
    </subcellularLocation>
</comment>
<dbReference type="Pfam" id="PF10487">
    <property type="entry name" value="Nup188_N"/>
    <property type="match status" value="1"/>
</dbReference>
<evidence type="ECO:0000313" key="14">
    <source>
        <dbReference type="EMBL" id="KKY38889.1"/>
    </source>
</evidence>
<keyword evidence="6" id="KW-0906">Nuclear pore complex</keyword>
<comment type="caution">
    <text evidence="14">The sequence shown here is derived from an EMBL/GenBank/DDBJ whole genome shotgun (WGS) entry which is preliminary data.</text>
</comment>
<keyword evidence="15" id="KW-1185">Reference proteome</keyword>
<dbReference type="Pfam" id="PF21093">
    <property type="entry name" value="Nup188_N-subdom_III"/>
    <property type="match status" value="1"/>
</dbReference>
<name>A0A0G2FYG8_9PEZI</name>
<comment type="similarity">
    <text evidence="8">Belongs to the Nup188 family.</text>
</comment>
<evidence type="ECO:0000256" key="5">
    <source>
        <dbReference type="ARBA" id="ARBA00023010"/>
    </source>
</evidence>
<dbReference type="InterPro" id="IPR018864">
    <property type="entry name" value="Nucleoporin_Nup188_N"/>
</dbReference>
<evidence type="ECO:0000256" key="3">
    <source>
        <dbReference type="ARBA" id="ARBA00022816"/>
    </source>
</evidence>
<evidence type="ECO:0000259" key="13">
    <source>
        <dbReference type="Pfam" id="PF21093"/>
    </source>
</evidence>
<keyword evidence="2" id="KW-0813">Transport</keyword>
<keyword evidence="3" id="KW-0509">mRNA transport</keyword>
<dbReference type="EMBL" id="LCUC01000045">
    <property type="protein sequence ID" value="KKY38889.1"/>
    <property type="molecule type" value="Genomic_DNA"/>
</dbReference>
<keyword evidence="7" id="KW-0539">Nucleus</keyword>
<evidence type="ECO:0000256" key="2">
    <source>
        <dbReference type="ARBA" id="ARBA00022448"/>
    </source>
</evidence>
<dbReference type="GO" id="GO:0051028">
    <property type="term" value="P:mRNA transport"/>
    <property type="evidence" value="ECO:0007669"/>
    <property type="project" value="UniProtKB-KW"/>
</dbReference>
<feature type="domain" description="Nuclear pore protein Nup188 C-terminal" evidence="12">
    <location>
        <begin position="1227"/>
        <end position="1597"/>
    </location>
</feature>
<evidence type="ECO:0000313" key="15">
    <source>
        <dbReference type="Proteomes" id="UP000034680"/>
    </source>
</evidence>
<reference evidence="14 15" key="1">
    <citation type="submission" date="2015-05" db="EMBL/GenBank/DDBJ databases">
        <title>Distinctive expansion of gene families associated with plant cell wall degradation and secondary metabolism in the genomes of grapevine trunk pathogens.</title>
        <authorList>
            <person name="Lawrence D.P."/>
            <person name="Travadon R."/>
            <person name="Rolshausen P.E."/>
            <person name="Baumgartner K."/>
        </authorList>
    </citation>
    <scope>NUCLEOTIDE SEQUENCE [LARGE SCALE GENOMIC DNA]</scope>
    <source>
        <strain evidence="14">DA912</strain>
    </source>
</reference>
<organism evidence="14 15">
    <name type="scientific">Diaporthe ampelina</name>
    <dbReference type="NCBI Taxonomy" id="1214573"/>
    <lineage>
        <taxon>Eukaryota</taxon>
        <taxon>Fungi</taxon>
        <taxon>Dikarya</taxon>
        <taxon>Ascomycota</taxon>
        <taxon>Pezizomycotina</taxon>
        <taxon>Sordariomycetes</taxon>
        <taxon>Sordariomycetidae</taxon>
        <taxon>Diaporthales</taxon>
        <taxon>Diaporthaceae</taxon>
        <taxon>Diaporthe</taxon>
    </lineage>
</organism>
<dbReference type="InterPro" id="IPR041634">
    <property type="entry name" value="Nup188_C"/>
</dbReference>
<dbReference type="GO" id="GO:0044611">
    <property type="term" value="C:nuclear pore inner ring"/>
    <property type="evidence" value="ECO:0007669"/>
    <property type="project" value="TreeGrafter"/>
</dbReference>
<feature type="domain" description="Nucleoporin Nup188 N-terminal" evidence="11">
    <location>
        <begin position="185"/>
        <end position="421"/>
    </location>
</feature>
<feature type="domain" description="Nucleoporin Nup188 N-terminal subdomain III" evidence="13">
    <location>
        <begin position="772"/>
        <end position="1115"/>
    </location>
</feature>
<dbReference type="STRING" id="1214573.A0A0G2FYG8"/>
<dbReference type="InterPro" id="IPR048883">
    <property type="entry name" value="Nup188_N-subdom_III"/>
</dbReference>
<evidence type="ECO:0000256" key="4">
    <source>
        <dbReference type="ARBA" id="ARBA00022927"/>
    </source>
</evidence>
<dbReference type="GO" id="GO:0006606">
    <property type="term" value="P:protein import into nucleus"/>
    <property type="evidence" value="ECO:0007669"/>
    <property type="project" value="TreeGrafter"/>
</dbReference>
<dbReference type="GO" id="GO:0017056">
    <property type="term" value="F:structural constituent of nuclear pore"/>
    <property type="evidence" value="ECO:0007669"/>
    <property type="project" value="InterPro"/>
</dbReference>
<dbReference type="PANTHER" id="PTHR31431:SF1">
    <property type="entry name" value="NUCLEOPORIN NUP188"/>
    <property type="match status" value="1"/>
</dbReference>
<evidence type="ECO:0000256" key="6">
    <source>
        <dbReference type="ARBA" id="ARBA00023132"/>
    </source>
</evidence>
<proteinExistence type="inferred from homology"/>
<keyword evidence="5" id="KW-0811">Translocation</keyword>
<dbReference type="Pfam" id="PF18378">
    <property type="entry name" value="Nup188_C"/>
    <property type="match status" value="1"/>
</dbReference>
<dbReference type="Gene3D" id="1.25.10.70">
    <property type="match status" value="1"/>
</dbReference>
<dbReference type="Pfam" id="PF21094">
    <property type="entry name" value="Nup188_SH3-like"/>
    <property type="match status" value="1"/>
</dbReference>